<dbReference type="Gene3D" id="3.40.50.2000">
    <property type="entry name" value="Glycogen Phosphorylase B"/>
    <property type="match status" value="4"/>
</dbReference>
<name>A0A6C0HJ14_9ZZZZ</name>
<evidence type="ECO:0008006" key="2">
    <source>
        <dbReference type="Google" id="ProtNLM"/>
    </source>
</evidence>
<protein>
    <recommendedName>
        <fullName evidence="2">Methyltransferase FkbM domain-containing protein</fullName>
    </recommendedName>
</protein>
<organism evidence="1">
    <name type="scientific">viral metagenome</name>
    <dbReference type="NCBI Taxonomy" id="1070528"/>
    <lineage>
        <taxon>unclassified sequences</taxon>
        <taxon>metagenomes</taxon>
        <taxon>organismal metagenomes</taxon>
    </lineage>
</organism>
<dbReference type="GO" id="GO:0016757">
    <property type="term" value="F:glycosyltransferase activity"/>
    <property type="evidence" value="ECO:0007669"/>
    <property type="project" value="TreeGrafter"/>
</dbReference>
<dbReference type="PANTHER" id="PTHR12526">
    <property type="entry name" value="GLYCOSYLTRANSFERASE"/>
    <property type="match status" value="1"/>
</dbReference>
<sequence>MDSLQLYDTVWKKVRIGRPYDGGYVIAELPEEYDGFISGGISNDISFEKAWLDKFQHDRCIAFDGTIPCLPEYDSRITFVKKNIGREENDIHTNLHLWMEPHSNLFMKIDIEGHEFRVFPTFTETQWNKIKQLVVEIHTPGDIQLHPSYFNGLSDITHDVMFNMLKTINRTHTLIHVHPNNGCKTHVVDGIILPNVFECTYIRNDYVEERVHNTQPLPFSIDMPNLPDKPVVPFTGYPFVSTNRKQYRIAIVGPGIMPIPPPGWGAVEILIAEYVRLLKVKHQNVDLINIIRSNSSDSNENTPYTRNLIDIINSKDYDFVHIHYDVLYHIISHLRCKNIAITSHYPYIDQFDRHIQDGYDVIFKGICSSRANIFALSNKDKNAFLKGGVQSNRLFLTINGANHDEFVPRLDGTNLERSICLAKIEPRKRQSLISSISTVDFYGRCDDTLFQSHPCYRGECSHQEKIEALPQYGNMVLLSNGENGTPLVIKEALMAGLPIVVSEYATDDIDTSLPFIDVISEHHIHDHTYIEQVISNNRKKKALYTDAIRTYAMQHFSWENLITKYIDTIHTILQSSMSFVLVGPGMMPIPPKGWGACEILIWDYACELRKLGYHVDILNTKDRNEMIQFIRQETPDVVHIQYEDYADIVPHISSSCKMVAITSHFAYLEQKDRCAGYQSVFSSIISSTAQNLYHFVLSEGISQVYQQHGIHPSHIRVMPNGARSDQFRYTDTPLYPNRSIVVGKMEMRKGQYRLQHNTNVWFAGNRYDNSFDYSNQRWLGEWSKDTLYDNLTDYGNLVLLSDGEADPLVVKEALTAGLGVVVSQWAAANLDTSLPFVMVIPVDKLDDRLYVDECIQKNRDISNTMRSTIREYSTHFSWSTRVKHYIDTINKII</sequence>
<dbReference type="SUPFAM" id="SSF53756">
    <property type="entry name" value="UDP-Glycosyltransferase/glycogen phosphorylase"/>
    <property type="match status" value="2"/>
</dbReference>
<dbReference type="PANTHER" id="PTHR12526:SF638">
    <property type="entry name" value="SPORE COAT PROTEIN SA"/>
    <property type="match status" value="1"/>
</dbReference>
<accession>A0A6C0HJ14</accession>
<evidence type="ECO:0000313" key="1">
    <source>
        <dbReference type="EMBL" id="QHT80638.1"/>
    </source>
</evidence>
<reference evidence="1" key="1">
    <citation type="journal article" date="2020" name="Nature">
        <title>Giant virus diversity and host interactions through global metagenomics.</title>
        <authorList>
            <person name="Schulz F."/>
            <person name="Roux S."/>
            <person name="Paez-Espino D."/>
            <person name="Jungbluth S."/>
            <person name="Walsh D.A."/>
            <person name="Denef V.J."/>
            <person name="McMahon K.D."/>
            <person name="Konstantinidis K.T."/>
            <person name="Eloe-Fadrosh E.A."/>
            <person name="Kyrpides N.C."/>
            <person name="Woyke T."/>
        </authorList>
    </citation>
    <scope>NUCLEOTIDE SEQUENCE</scope>
    <source>
        <strain evidence="1">GVMAG-M-3300023184-121</strain>
    </source>
</reference>
<dbReference type="AlphaFoldDB" id="A0A6C0HJ14"/>
<dbReference type="EMBL" id="MN739974">
    <property type="protein sequence ID" value="QHT80638.1"/>
    <property type="molecule type" value="Genomic_DNA"/>
</dbReference>
<proteinExistence type="predicted"/>